<proteinExistence type="inferred from homology"/>
<dbReference type="Gene3D" id="3.40.50.300">
    <property type="entry name" value="P-loop containing nucleotide triphosphate hydrolases"/>
    <property type="match status" value="1"/>
</dbReference>
<keyword evidence="11" id="KW-1185">Reference proteome</keyword>
<dbReference type="EMBL" id="VRVR01000006">
    <property type="protein sequence ID" value="KAF0852982.1"/>
    <property type="molecule type" value="Genomic_DNA"/>
</dbReference>
<dbReference type="NCBIfam" id="TIGR02012">
    <property type="entry name" value="tigrfam_recA"/>
    <property type="match status" value="1"/>
</dbReference>
<dbReference type="FunFam" id="3.40.50.300:FF:000087">
    <property type="entry name" value="Recombinase RecA"/>
    <property type="match status" value="1"/>
</dbReference>
<dbReference type="Pfam" id="PF00154">
    <property type="entry name" value="RecA_N"/>
    <property type="match status" value="1"/>
</dbReference>
<evidence type="ECO:0000256" key="5">
    <source>
        <dbReference type="ARBA" id="ARBA00023172"/>
    </source>
</evidence>
<dbReference type="GO" id="GO:0006281">
    <property type="term" value="P:DNA repair"/>
    <property type="evidence" value="ECO:0007669"/>
    <property type="project" value="InterPro"/>
</dbReference>
<keyword evidence="7" id="KW-0227">DNA damage</keyword>
<dbReference type="PRINTS" id="PR00142">
    <property type="entry name" value="RECA"/>
</dbReference>
<protein>
    <submittedName>
        <fullName evidence="10">Mitochondrial recombinase RecA</fullName>
    </submittedName>
</protein>
<keyword evidence="3 6" id="KW-0067">ATP-binding</keyword>
<dbReference type="SMART" id="SM00382">
    <property type="entry name" value="AAA"/>
    <property type="match status" value="1"/>
</dbReference>
<evidence type="ECO:0000256" key="2">
    <source>
        <dbReference type="ARBA" id="ARBA00022741"/>
    </source>
</evidence>
<dbReference type="InterPro" id="IPR027417">
    <property type="entry name" value="P-loop_NTPase"/>
</dbReference>
<accession>A0A8K0AHF0</accession>
<evidence type="ECO:0000259" key="8">
    <source>
        <dbReference type="PROSITE" id="PS50162"/>
    </source>
</evidence>
<feature type="domain" description="RecA family profile 2" evidence="9">
    <location>
        <begin position="271"/>
        <end position="344"/>
    </location>
</feature>
<name>A0A8K0AHF0_ANDGO</name>
<dbReference type="HAMAP" id="MF_00268">
    <property type="entry name" value="RecA"/>
    <property type="match status" value="1"/>
</dbReference>
<dbReference type="AlphaFoldDB" id="A0A8K0AHF0"/>
<evidence type="ECO:0000313" key="11">
    <source>
        <dbReference type="Proteomes" id="UP000799049"/>
    </source>
</evidence>
<dbReference type="InterPro" id="IPR020587">
    <property type="entry name" value="RecA_monomer-monomer_interface"/>
</dbReference>
<dbReference type="CDD" id="cd00983">
    <property type="entry name" value="RecA"/>
    <property type="match status" value="1"/>
</dbReference>
<dbReference type="InterPro" id="IPR023400">
    <property type="entry name" value="RecA_C_sf"/>
</dbReference>
<dbReference type="SUPFAM" id="SSF54752">
    <property type="entry name" value="RecA protein, C-terminal domain"/>
    <property type="match status" value="1"/>
</dbReference>
<dbReference type="InterPro" id="IPR020588">
    <property type="entry name" value="RecA_ATP-bd"/>
</dbReference>
<reference evidence="10" key="1">
    <citation type="submission" date="2019-09" db="EMBL/GenBank/DDBJ databases">
        <title>The Mitochondrial Proteome of the Jakobid, Andalucia godoyi, a Protist With the Most Gene-Rich and Bacteria-Like Mitochondrial Genome.</title>
        <authorList>
            <person name="Gray M.W."/>
            <person name="Burger G."/>
            <person name="Derelle R."/>
            <person name="Klimes V."/>
            <person name="Leger M."/>
            <person name="Sarrasin M."/>
            <person name="Vlcek C."/>
            <person name="Roger A.J."/>
            <person name="Elias M."/>
            <person name="Lang B.F."/>
        </authorList>
    </citation>
    <scope>NUCLEOTIDE SEQUENCE</scope>
    <source>
        <strain evidence="10">And28</strain>
    </source>
</reference>
<dbReference type="InterPro" id="IPR013765">
    <property type="entry name" value="DNA_recomb/repair_RecA"/>
</dbReference>
<organism evidence="10 11">
    <name type="scientific">Andalucia godoyi</name>
    <name type="common">Flagellate</name>
    <dbReference type="NCBI Taxonomy" id="505711"/>
    <lineage>
        <taxon>Eukaryota</taxon>
        <taxon>Discoba</taxon>
        <taxon>Jakobida</taxon>
        <taxon>Andalucina</taxon>
        <taxon>Andaluciidae</taxon>
        <taxon>Andalucia</taxon>
    </lineage>
</organism>
<dbReference type="GO" id="GO:0140664">
    <property type="term" value="F:ATP-dependent DNA damage sensor activity"/>
    <property type="evidence" value="ECO:0007669"/>
    <property type="project" value="InterPro"/>
</dbReference>
<dbReference type="PANTHER" id="PTHR45900:SF1">
    <property type="entry name" value="MITOCHONDRIAL DNA REPAIR PROTEIN RECA HOMOLOG-RELATED"/>
    <property type="match status" value="1"/>
</dbReference>
<dbReference type="OrthoDB" id="60033at2759"/>
<dbReference type="GO" id="GO:0005524">
    <property type="term" value="F:ATP binding"/>
    <property type="evidence" value="ECO:0007669"/>
    <property type="project" value="UniProtKB-KW"/>
</dbReference>
<dbReference type="PROSITE" id="PS50162">
    <property type="entry name" value="RECA_2"/>
    <property type="match status" value="1"/>
</dbReference>
<dbReference type="InterPro" id="IPR003593">
    <property type="entry name" value="AAA+_ATPase"/>
</dbReference>
<dbReference type="PANTHER" id="PTHR45900">
    <property type="entry name" value="RECA"/>
    <property type="match status" value="1"/>
</dbReference>
<evidence type="ECO:0000256" key="6">
    <source>
        <dbReference type="RuleBase" id="RU003422"/>
    </source>
</evidence>
<sequence>MFRNLLVSSSIRRSLLFQHHQQQRQQLRQLRRQQQRAFHCSPVLLAKRKTADASISASPAQSIAEDSVVSNKRSAMSQALKSLESSFGKGAIMRMGDSESSKRLLGKHPCVSTGSLGLDTVLGIGGLARGRIVEIYGPEMSGKTTLALQVVAEAQKAGGTCVFIDAEHALDSAYARSIGVNVDDLYLSQPDSGEQALEIVDTLARSGAPDVIVVDSVAALVPRAEIEGDIGDMQIGLQARLMSHALRKLAGTIARTQTVLIFINQLRMKVGIMFGNPETTPGGTALKYYASQRLEIRRESQMKKGDVIVGNIVKVKVSKNKLAPPFRTASFELEFGKGINKYAEAIDLGVANGLVERQGAWFQYGEHKLGQGKEKAKSYLVEHPAVYDELYSRLRTAMLEAETTAVATDTEISDLEDAKDVA</sequence>
<comment type="similarity">
    <text evidence="1 6">Belongs to the RecA family.</text>
</comment>
<dbReference type="GO" id="GO:0006310">
    <property type="term" value="P:DNA recombination"/>
    <property type="evidence" value="ECO:0007669"/>
    <property type="project" value="UniProtKB-KW"/>
</dbReference>
<gene>
    <name evidence="10" type="ORF">ANDGO_04828</name>
</gene>
<dbReference type="InterPro" id="IPR049261">
    <property type="entry name" value="RecA-like_C"/>
</dbReference>
<dbReference type="Pfam" id="PF21096">
    <property type="entry name" value="RecA_C"/>
    <property type="match status" value="1"/>
</dbReference>
<dbReference type="PROSITE" id="PS50163">
    <property type="entry name" value="RECA_3"/>
    <property type="match status" value="1"/>
</dbReference>
<evidence type="ECO:0000256" key="7">
    <source>
        <dbReference type="RuleBase" id="RU004527"/>
    </source>
</evidence>
<evidence type="ECO:0000259" key="9">
    <source>
        <dbReference type="PROSITE" id="PS50163"/>
    </source>
</evidence>
<keyword evidence="5 7" id="KW-0233">DNA recombination</keyword>
<dbReference type="GO" id="GO:0003697">
    <property type="term" value="F:single-stranded DNA binding"/>
    <property type="evidence" value="ECO:0007669"/>
    <property type="project" value="InterPro"/>
</dbReference>
<evidence type="ECO:0000256" key="4">
    <source>
        <dbReference type="ARBA" id="ARBA00023125"/>
    </source>
</evidence>
<keyword evidence="4 7" id="KW-0238">DNA-binding</keyword>
<evidence type="ECO:0000256" key="1">
    <source>
        <dbReference type="ARBA" id="ARBA00009391"/>
    </source>
</evidence>
<dbReference type="Proteomes" id="UP000799049">
    <property type="component" value="Unassembled WGS sequence"/>
</dbReference>
<feature type="domain" description="RecA family profile 1" evidence="8">
    <location>
        <begin position="107"/>
        <end position="266"/>
    </location>
</feature>
<keyword evidence="2 6" id="KW-0547">Nucleotide-binding</keyword>
<dbReference type="InterPro" id="IPR049428">
    <property type="entry name" value="RecA-like_N"/>
</dbReference>
<comment type="caution">
    <text evidence="10">The sequence shown here is derived from an EMBL/GenBank/DDBJ whole genome shotgun (WGS) entry which is preliminary data.</text>
</comment>
<evidence type="ECO:0000256" key="3">
    <source>
        <dbReference type="ARBA" id="ARBA00022840"/>
    </source>
</evidence>
<dbReference type="SUPFAM" id="SSF52540">
    <property type="entry name" value="P-loop containing nucleoside triphosphate hydrolases"/>
    <property type="match status" value="1"/>
</dbReference>
<evidence type="ECO:0000313" key="10">
    <source>
        <dbReference type="EMBL" id="KAF0852982.1"/>
    </source>
</evidence>